<organism evidence="1 2">
    <name type="scientific">Allosphingosinicella deserti</name>
    <dbReference type="NCBI Taxonomy" id="2116704"/>
    <lineage>
        <taxon>Bacteria</taxon>
        <taxon>Pseudomonadati</taxon>
        <taxon>Pseudomonadota</taxon>
        <taxon>Alphaproteobacteria</taxon>
        <taxon>Sphingomonadales</taxon>
        <taxon>Sphingomonadaceae</taxon>
        <taxon>Allosphingosinicella</taxon>
    </lineage>
</organism>
<sequence length="156" mass="16877">MANAAAKQHPAKGEEMRQLVTSGRAVSEYQRIAPILDFRANDAIDAYAFYLLAQWGVANDHRADVTRTQAAAVRRQAANAYASIASQLATDALRQEFAEMLVIQGVILAGAHEAAVRSGDDEATARYAALARRGGEMIFSINPAEIILTNRGFQSK</sequence>
<dbReference type="Pfam" id="PF20388">
    <property type="entry name" value="DUF6683"/>
    <property type="match status" value="1"/>
</dbReference>
<proteinExistence type="predicted"/>
<dbReference type="Proteomes" id="UP000241167">
    <property type="component" value="Unassembled WGS sequence"/>
</dbReference>
<evidence type="ECO:0000313" key="2">
    <source>
        <dbReference type="Proteomes" id="UP000241167"/>
    </source>
</evidence>
<keyword evidence="2" id="KW-1185">Reference proteome</keyword>
<accession>A0A2P7QFQ5</accession>
<evidence type="ECO:0000313" key="1">
    <source>
        <dbReference type="EMBL" id="PSJ36799.1"/>
    </source>
</evidence>
<name>A0A2P7QFQ5_9SPHN</name>
<dbReference type="AlphaFoldDB" id="A0A2P7QFQ5"/>
<gene>
    <name evidence="1" type="ORF">C7I55_24100</name>
</gene>
<comment type="caution">
    <text evidence="1">The sequence shown here is derived from an EMBL/GenBank/DDBJ whole genome shotgun (WGS) entry which is preliminary data.</text>
</comment>
<reference evidence="1 2" key="1">
    <citation type="submission" date="2018-03" db="EMBL/GenBank/DDBJ databases">
        <title>The draft genome of Sphingosinicella sp. GL-C-18.</title>
        <authorList>
            <person name="Liu L."/>
            <person name="Li L."/>
            <person name="Liang L."/>
            <person name="Zhang X."/>
            <person name="Wang T."/>
        </authorList>
    </citation>
    <scope>NUCLEOTIDE SEQUENCE [LARGE SCALE GENOMIC DNA]</scope>
    <source>
        <strain evidence="1 2">GL-C-18</strain>
    </source>
</reference>
<dbReference type="InterPro" id="IPR046505">
    <property type="entry name" value="DUF6683"/>
</dbReference>
<protein>
    <submittedName>
        <fullName evidence="1">Uncharacterized protein</fullName>
    </submittedName>
</protein>
<dbReference type="EMBL" id="PXYI01000011">
    <property type="protein sequence ID" value="PSJ36799.1"/>
    <property type="molecule type" value="Genomic_DNA"/>
</dbReference>